<reference evidence="3" key="1">
    <citation type="submission" date="2019-01" db="EMBL/GenBank/DDBJ databases">
        <title>Genomic analysis of Salicibibacter sp. NKC3-5.</title>
        <authorList>
            <person name="Oh Y.J."/>
        </authorList>
    </citation>
    <scope>NUCLEOTIDE SEQUENCE [LARGE SCALE GENOMIC DNA]</scope>
    <source>
        <strain evidence="3">NKC3-5</strain>
    </source>
</reference>
<sequence>MVRDVFRLAWFEWKNVSIRGVVGALFVLICYAILLVFVAGLAEDEGIAILLDFWFILASILWLGMSQFSGAPFNIAKMNDHLLSTPFYRYAKRLPVSEVALFRSRLLVKVVYLTVLTFAMVSLAVIFVPNPFPFSLGDNIFISFAAFWVAIAMISTMNAINEIGYSLKEDTKMNLKSFAWMIGFLVFYLVIWIWLIPYNGTFVQFTIEYSAANPTAMLGISIAIVLVTLFLVEYGGRKKIRKQGYRR</sequence>
<keyword evidence="1" id="KW-0472">Membrane</keyword>
<gene>
    <name evidence="2" type="ORF">EPH95_08775</name>
</gene>
<keyword evidence="3" id="KW-1185">Reference proteome</keyword>
<dbReference type="AlphaFoldDB" id="A0A514LHD3"/>
<feature type="transmembrane region" description="Helical" evidence="1">
    <location>
        <begin position="47"/>
        <end position="65"/>
    </location>
</feature>
<dbReference type="OrthoDB" id="2966331at2"/>
<proteinExistence type="predicted"/>
<dbReference type="EMBL" id="CP035485">
    <property type="protein sequence ID" value="QDI91266.1"/>
    <property type="molecule type" value="Genomic_DNA"/>
</dbReference>
<dbReference type="KEGG" id="sale:EPH95_08775"/>
<evidence type="ECO:0000313" key="2">
    <source>
        <dbReference type="EMBL" id="QDI91266.1"/>
    </source>
</evidence>
<accession>A0A514LHD3</accession>
<feature type="transmembrane region" description="Helical" evidence="1">
    <location>
        <begin position="21"/>
        <end position="41"/>
    </location>
</feature>
<keyword evidence="1" id="KW-0812">Transmembrane</keyword>
<organism evidence="2 3">
    <name type="scientific">Salicibibacter halophilus</name>
    <dbReference type="NCBI Taxonomy" id="2502791"/>
    <lineage>
        <taxon>Bacteria</taxon>
        <taxon>Bacillati</taxon>
        <taxon>Bacillota</taxon>
        <taxon>Bacilli</taxon>
        <taxon>Bacillales</taxon>
        <taxon>Bacillaceae</taxon>
        <taxon>Salicibibacter</taxon>
    </lineage>
</organism>
<dbReference type="Proteomes" id="UP000319756">
    <property type="component" value="Chromosome"/>
</dbReference>
<feature type="transmembrane region" description="Helical" evidence="1">
    <location>
        <begin position="178"/>
        <end position="196"/>
    </location>
</feature>
<name>A0A514LHD3_9BACI</name>
<dbReference type="RefSeq" id="WP_142089187.1">
    <property type="nucleotide sequence ID" value="NZ_CP035485.1"/>
</dbReference>
<keyword evidence="1" id="KW-1133">Transmembrane helix</keyword>
<feature type="transmembrane region" description="Helical" evidence="1">
    <location>
        <begin position="216"/>
        <end position="236"/>
    </location>
</feature>
<protein>
    <submittedName>
        <fullName evidence="2">Uncharacterized protein</fullName>
    </submittedName>
</protein>
<feature type="transmembrane region" description="Helical" evidence="1">
    <location>
        <begin position="140"/>
        <end position="157"/>
    </location>
</feature>
<evidence type="ECO:0000256" key="1">
    <source>
        <dbReference type="SAM" id="Phobius"/>
    </source>
</evidence>
<feature type="transmembrane region" description="Helical" evidence="1">
    <location>
        <begin position="110"/>
        <end position="128"/>
    </location>
</feature>
<evidence type="ECO:0000313" key="3">
    <source>
        <dbReference type="Proteomes" id="UP000319756"/>
    </source>
</evidence>